<name>A0ABN3AM48_9MICO</name>
<evidence type="ECO:0000256" key="2">
    <source>
        <dbReference type="ARBA" id="ARBA00022448"/>
    </source>
</evidence>
<accession>A0ABN3AM48</accession>
<dbReference type="SUPFAM" id="SSF103473">
    <property type="entry name" value="MFS general substrate transporter"/>
    <property type="match status" value="1"/>
</dbReference>
<keyword evidence="2" id="KW-0813">Transport</keyword>
<feature type="transmembrane region" description="Helical" evidence="7">
    <location>
        <begin position="279"/>
        <end position="297"/>
    </location>
</feature>
<dbReference type="RefSeq" id="WP_344340839.1">
    <property type="nucleotide sequence ID" value="NZ_BAAAQT010000005.1"/>
</dbReference>
<evidence type="ECO:0000259" key="8">
    <source>
        <dbReference type="PROSITE" id="PS50850"/>
    </source>
</evidence>
<evidence type="ECO:0000313" key="9">
    <source>
        <dbReference type="EMBL" id="GAA2172164.1"/>
    </source>
</evidence>
<evidence type="ECO:0000256" key="7">
    <source>
        <dbReference type="SAM" id="Phobius"/>
    </source>
</evidence>
<comment type="subcellular location">
    <subcellularLocation>
        <location evidence="1">Cell membrane</location>
        <topology evidence="1">Multi-pass membrane protein</topology>
    </subcellularLocation>
</comment>
<feature type="transmembrane region" description="Helical" evidence="7">
    <location>
        <begin position="90"/>
        <end position="108"/>
    </location>
</feature>
<feature type="transmembrane region" description="Helical" evidence="7">
    <location>
        <begin position="374"/>
        <end position="394"/>
    </location>
</feature>
<organism evidence="9 10">
    <name type="scientific">Agrococcus versicolor</name>
    <dbReference type="NCBI Taxonomy" id="501482"/>
    <lineage>
        <taxon>Bacteria</taxon>
        <taxon>Bacillati</taxon>
        <taxon>Actinomycetota</taxon>
        <taxon>Actinomycetes</taxon>
        <taxon>Micrococcales</taxon>
        <taxon>Microbacteriaceae</taxon>
        <taxon>Agrococcus</taxon>
    </lineage>
</organism>
<feature type="transmembrane region" description="Helical" evidence="7">
    <location>
        <begin position="334"/>
        <end position="362"/>
    </location>
</feature>
<dbReference type="InterPro" id="IPR011701">
    <property type="entry name" value="MFS"/>
</dbReference>
<keyword evidence="5 7" id="KW-1133">Transmembrane helix</keyword>
<keyword evidence="10" id="KW-1185">Reference proteome</keyword>
<evidence type="ECO:0000256" key="6">
    <source>
        <dbReference type="ARBA" id="ARBA00023136"/>
    </source>
</evidence>
<evidence type="ECO:0000256" key="4">
    <source>
        <dbReference type="ARBA" id="ARBA00022692"/>
    </source>
</evidence>
<protein>
    <submittedName>
        <fullName evidence="9">MFS transporter</fullName>
    </submittedName>
</protein>
<dbReference type="PANTHER" id="PTHR43045">
    <property type="entry name" value="SHIKIMATE TRANSPORTER"/>
    <property type="match status" value="1"/>
</dbReference>
<dbReference type="CDD" id="cd17369">
    <property type="entry name" value="MFS_ShiA_like"/>
    <property type="match status" value="1"/>
</dbReference>
<evidence type="ECO:0000256" key="3">
    <source>
        <dbReference type="ARBA" id="ARBA00022475"/>
    </source>
</evidence>
<keyword evidence="3" id="KW-1003">Cell membrane</keyword>
<dbReference type="EMBL" id="BAAAQT010000005">
    <property type="protein sequence ID" value="GAA2172164.1"/>
    <property type="molecule type" value="Genomic_DNA"/>
</dbReference>
<proteinExistence type="predicted"/>
<comment type="caution">
    <text evidence="9">The sequence shown here is derived from an EMBL/GenBank/DDBJ whole genome shotgun (WGS) entry which is preliminary data.</text>
</comment>
<feature type="transmembrane region" description="Helical" evidence="7">
    <location>
        <begin position="21"/>
        <end position="47"/>
    </location>
</feature>
<dbReference type="PANTHER" id="PTHR43045:SF2">
    <property type="entry name" value="INNER MEMBRANE METABOLITE TRANSPORT PROTEIN YHJE"/>
    <property type="match status" value="1"/>
</dbReference>
<feature type="transmembrane region" description="Helical" evidence="7">
    <location>
        <begin position="240"/>
        <end position="259"/>
    </location>
</feature>
<dbReference type="Proteomes" id="UP001501599">
    <property type="component" value="Unassembled WGS sequence"/>
</dbReference>
<evidence type="ECO:0000313" key="10">
    <source>
        <dbReference type="Proteomes" id="UP001501599"/>
    </source>
</evidence>
<feature type="transmembrane region" description="Helical" evidence="7">
    <location>
        <begin position="189"/>
        <end position="208"/>
    </location>
</feature>
<evidence type="ECO:0000256" key="1">
    <source>
        <dbReference type="ARBA" id="ARBA00004651"/>
    </source>
</evidence>
<reference evidence="9 10" key="1">
    <citation type="journal article" date="2019" name="Int. J. Syst. Evol. Microbiol.">
        <title>The Global Catalogue of Microorganisms (GCM) 10K type strain sequencing project: providing services to taxonomists for standard genome sequencing and annotation.</title>
        <authorList>
            <consortium name="The Broad Institute Genomics Platform"/>
            <consortium name="The Broad Institute Genome Sequencing Center for Infectious Disease"/>
            <person name="Wu L."/>
            <person name="Ma J."/>
        </authorList>
    </citation>
    <scope>NUCLEOTIDE SEQUENCE [LARGE SCALE GENOMIC DNA]</scope>
    <source>
        <strain evidence="9 10">JCM 16026</strain>
    </source>
</reference>
<dbReference type="InterPro" id="IPR020846">
    <property type="entry name" value="MFS_dom"/>
</dbReference>
<feature type="transmembrane region" description="Helical" evidence="7">
    <location>
        <begin position="53"/>
        <end position="78"/>
    </location>
</feature>
<dbReference type="Gene3D" id="1.20.1250.20">
    <property type="entry name" value="MFS general substrate transporter like domains"/>
    <property type="match status" value="2"/>
</dbReference>
<keyword evidence="4 7" id="KW-0812">Transmembrane</keyword>
<dbReference type="InterPro" id="IPR036259">
    <property type="entry name" value="MFS_trans_sf"/>
</dbReference>
<keyword evidence="6 7" id="KW-0472">Membrane</keyword>
<feature type="transmembrane region" description="Helical" evidence="7">
    <location>
        <begin position="400"/>
        <end position="422"/>
    </location>
</feature>
<dbReference type="PROSITE" id="PS50850">
    <property type="entry name" value="MFS"/>
    <property type="match status" value="1"/>
</dbReference>
<dbReference type="Pfam" id="PF07690">
    <property type="entry name" value="MFS_1"/>
    <property type="match status" value="1"/>
</dbReference>
<evidence type="ECO:0000256" key="5">
    <source>
        <dbReference type="ARBA" id="ARBA00022989"/>
    </source>
</evidence>
<gene>
    <name evidence="9" type="ORF">GCM10009846_09030</name>
</gene>
<feature type="transmembrane region" description="Helical" evidence="7">
    <location>
        <begin position="309"/>
        <end position="328"/>
    </location>
</feature>
<sequence length="442" mass="46903">MTTTAAATDPRTRARRARFGSFVGTAIEWYDFYLFGTAAALVLPAVFFPDADAATGLLASFATFWAGFLARPLGGLVFGHFGDRLGRKHTLVITLMIMGVATFCMGLLPGADSWGVAAPVLLILLRALQGIAVGGEWGGAVLMASESAPKGEGVRSGMWVQQGSPVGNILATVAFLAVGTLDMDAFLAWGWRIPFLLSAVLVVVGLVIRLKVEESPEFEQRSAEHVVPRLPLGELLRHHWRMLVVGTLACGLGIGGAYFTSTFMLSYTTTELGVDRQTMLMVLLATVVVQFAWQPVAARLAERFGTTRFMVVVLLVAIAIAFPAFLLISSGEPWAILLVLCAVMLPTSGYYAVLAGFLAQAFPVEIRYTGISASYQLCATLIGGTTPLLAQLSLTLAGGSWVGIAAFYVVLISVTLVGVVGVGRMSGFSARSERAAREEVAA</sequence>
<feature type="domain" description="Major facilitator superfamily (MFS) profile" evidence="8">
    <location>
        <begin position="17"/>
        <end position="430"/>
    </location>
</feature>